<organism evidence="1 2">
    <name type="scientific">Corynebacterium wankanglinii</name>
    <dbReference type="NCBI Taxonomy" id="2735136"/>
    <lineage>
        <taxon>Bacteria</taxon>
        <taxon>Bacillati</taxon>
        <taxon>Actinomycetota</taxon>
        <taxon>Actinomycetes</taxon>
        <taxon>Mycobacteriales</taxon>
        <taxon>Corynebacteriaceae</taxon>
        <taxon>Corynebacterium</taxon>
    </lineage>
</organism>
<accession>A0A7H0K9J4</accession>
<reference evidence="1 2" key="1">
    <citation type="submission" date="2020-05" db="EMBL/GenBank/DDBJ databases">
        <title>Descriptions of Corynebacterium xxxx sp. nov., Corynebacterium yyyy sp. nov. and Corynebacterium zzzz sp. nov.</title>
        <authorList>
            <person name="Zhang G."/>
        </authorList>
    </citation>
    <scope>NUCLEOTIDE SEQUENCE [LARGE SCALE GENOMIC DNA]</scope>
    <source>
        <strain evidence="2">zg-913</strain>
    </source>
</reference>
<evidence type="ECO:0000313" key="2">
    <source>
        <dbReference type="Proteomes" id="UP000577408"/>
    </source>
</evidence>
<dbReference type="Proteomes" id="UP000577408">
    <property type="component" value="Unassembled WGS sequence"/>
</dbReference>
<evidence type="ECO:0000313" key="1">
    <source>
        <dbReference type="EMBL" id="MBA1837984.1"/>
    </source>
</evidence>
<keyword evidence="2" id="KW-1185">Reference proteome</keyword>
<dbReference type="RefSeq" id="WP_181192672.1">
    <property type="nucleotide sequence ID" value="NZ_JABFED010000006.1"/>
</dbReference>
<dbReference type="EMBL" id="JABFED010000006">
    <property type="protein sequence ID" value="MBA1837984.1"/>
    <property type="molecule type" value="Genomic_DNA"/>
</dbReference>
<dbReference type="AlphaFoldDB" id="A0A7H0K9J4"/>
<comment type="caution">
    <text evidence="1">The sequence shown here is derived from an EMBL/GenBank/DDBJ whole genome shotgun (WGS) entry which is preliminary data.</text>
</comment>
<proteinExistence type="predicted"/>
<sequence length="133" mass="13774">MTRCIRTTAAATACAVALAAAPAGAETITRDSKRTVVVEESCTWEVDDKGTPIIDGATGEPIAVKDENGEPLCTKREVSRSSAGSSEKWADETKTELGVGIAFGIVGALLGALLGAGMLFIESIDIVPLPPQW</sequence>
<name>A0A7H0K9J4_9CORY</name>
<gene>
    <name evidence="1" type="ORF">HMA55_08810</name>
</gene>
<protein>
    <submittedName>
        <fullName evidence="1">Uncharacterized protein</fullName>
    </submittedName>
</protein>